<organism evidence="3 4">
    <name type="scientific">Laccaria amethystina LaAM-08-1</name>
    <dbReference type="NCBI Taxonomy" id="1095629"/>
    <lineage>
        <taxon>Eukaryota</taxon>
        <taxon>Fungi</taxon>
        <taxon>Dikarya</taxon>
        <taxon>Basidiomycota</taxon>
        <taxon>Agaricomycotina</taxon>
        <taxon>Agaricomycetes</taxon>
        <taxon>Agaricomycetidae</taxon>
        <taxon>Agaricales</taxon>
        <taxon>Agaricineae</taxon>
        <taxon>Hydnangiaceae</taxon>
        <taxon>Laccaria</taxon>
    </lineage>
</organism>
<evidence type="ECO:0000313" key="3">
    <source>
        <dbReference type="EMBL" id="KIK01196.1"/>
    </source>
</evidence>
<dbReference type="STRING" id="1095629.A0A0C9X7Z1"/>
<name>A0A0C9X7Z1_9AGAR</name>
<keyword evidence="4" id="KW-1185">Reference proteome</keyword>
<dbReference type="HOGENOM" id="CLU_036216_2_0_1"/>
<keyword evidence="2" id="KW-0812">Transmembrane</keyword>
<keyword evidence="2" id="KW-1133">Transmembrane helix</keyword>
<reference evidence="4" key="2">
    <citation type="submission" date="2015-01" db="EMBL/GenBank/DDBJ databases">
        <title>Evolutionary Origins and Diversification of the Mycorrhizal Mutualists.</title>
        <authorList>
            <consortium name="DOE Joint Genome Institute"/>
            <consortium name="Mycorrhizal Genomics Consortium"/>
            <person name="Kohler A."/>
            <person name="Kuo A."/>
            <person name="Nagy L.G."/>
            <person name="Floudas D."/>
            <person name="Copeland A."/>
            <person name="Barry K.W."/>
            <person name="Cichocki N."/>
            <person name="Veneault-Fourrey C."/>
            <person name="LaButti K."/>
            <person name="Lindquist E.A."/>
            <person name="Lipzen A."/>
            <person name="Lundell T."/>
            <person name="Morin E."/>
            <person name="Murat C."/>
            <person name="Riley R."/>
            <person name="Ohm R."/>
            <person name="Sun H."/>
            <person name="Tunlid A."/>
            <person name="Henrissat B."/>
            <person name="Grigoriev I.V."/>
            <person name="Hibbett D.S."/>
            <person name="Martin F."/>
        </authorList>
    </citation>
    <scope>NUCLEOTIDE SEQUENCE [LARGE SCALE GENOMIC DNA]</scope>
    <source>
        <strain evidence="4">LaAM-08-1</strain>
    </source>
</reference>
<reference evidence="3 4" key="1">
    <citation type="submission" date="2014-04" db="EMBL/GenBank/DDBJ databases">
        <authorList>
            <consortium name="DOE Joint Genome Institute"/>
            <person name="Kuo A."/>
            <person name="Kohler A."/>
            <person name="Nagy L.G."/>
            <person name="Floudas D."/>
            <person name="Copeland A."/>
            <person name="Barry K.W."/>
            <person name="Cichocki N."/>
            <person name="Veneault-Fourrey C."/>
            <person name="LaButti K."/>
            <person name="Lindquist E.A."/>
            <person name="Lipzen A."/>
            <person name="Lundell T."/>
            <person name="Morin E."/>
            <person name="Murat C."/>
            <person name="Sun H."/>
            <person name="Tunlid A."/>
            <person name="Henrissat B."/>
            <person name="Grigoriev I.V."/>
            <person name="Hibbett D.S."/>
            <person name="Martin F."/>
            <person name="Nordberg H.P."/>
            <person name="Cantor M.N."/>
            <person name="Hua S.X."/>
        </authorList>
    </citation>
    <scope>NUCLEOTIDE SEQUENCE [LARGE SCALE GENOMIC DNA]</scope>
    <source>
        <strain evidence="3 4">LaAM-08-1</strain>
    </source>
</reference>
<keyword evidence="2" id="KW-0472">Membrane</keyword>
<dbReference type="OrthoDB" id="2756615at2759"/>
<accession>A0A0C9X7Z1</accession>
<evidence type="ECO:0000256" key="2">
    <source>
        <dbReference type="SAM" id="Phobius"/>
    </source>
</evidence>
<dbReference type="AlphaFoldDB" id="A0A0C9X7Z1"/>
<protein>
    <recommendedName>
        <fullName evidence="5">Transmembrane protein</fullName>
    </recommendedName>
</protein>
<feature type="region of interest" description="Disordered" evidence="1">
    <location>
        <begin position="339"/>
        <end position="364"/>
    </location>
</feature>
<proteinExistence type="predicted"/>
<sequence length="451" mass="46998">MAAVILDDILPAFTYGGGSWETNTSPSRYGGSSTLCPVTSPTGQTKPPGTISLSFEGTSVAFFGITPSVFTDSQIVIVSIDGGTPYNTTYADPNPQSYRQWYQSPTLPDGQHNISLTHVEGTELDFAVVTVPVGRVASLVDQQVIVDDTDGAIAYKGAWTKNTTQFAAGTVPGGLPYGNSTHRTTAVGDTFTFQFSGTAVSVYGVWNWGNLDGNLSATYTIDGTSYSQTYTSPTSPKFSASDGDLPNFLLFNHGSLSGGNHTLVANLTICVKQALMIDYFTYSPSTSTATSTTNGTSSSHPVTAAKKAMPIGAVAGGVVGGVLLLLVIVGFFWIRSRKPKKQDGNTDSTIGTRQAAPTLDTPSIPTSSSFAAISGSSLISPFLNALAARSESRREAEINRKGRTTNTTPQDPSVHKPGYRGPGVTGENPTDTSAGVGAVEIGGVPPPAYDG</sequence>
<dbReference type="Gene3D" id="2.60.120.260">
    <property type="entry name" value="Galactose-binding domain-like"/>
    <property type="match status" value="2"/>
</dbReference>
<gene>
    <name evidence="3" type="ORF">K443DRAFT_678660</name>
</gene>
<feature type="region of interest" description="Disordered" evidence="1">
    <location>
        <begin position="393"/>
        <end position="451"/>
    </location>
</feature>
<feature type="transmembrane region" description="Helical" evidence="2">
    <location>
        <begin position="308"/>
        <end position="334"/>
    </location>
</feature>
<evidence type="ECO:0000256" key="1">
    <source>
        <dbReference type="SAM" id="MobiDB-lite"/>
    </source>
</evidence>
<evidence type="ECO:0000313" key="4">
    <source>
        <dbReference type="Proteomes" id="UP000054477"/>
    </source>
</evidence>
<dbReference type="Proteomes" id="UP000054477">
    <property type="component" value="Unassembled WGS sequence"/>
</dbReference>
<dbReference type="EMBL" id="KN838611">
    <property type="protein sequence ID" value="KIK01196.1"/>
    <property type="molecule type" value="Genomic_DNA"/>
</dbReference>
<evidence type="ECO:0008006" key="5">
    <source>
        <dbReference type="Google" id="ProtNLM"/>
    </source>
</evidence>